<name>A0ABY8HZV9_9BURK</name>
<evidence type="ECO:0008006" key="3">
    <source>
        <dbReference type="Google" id="ProtNLM"/>
    </source>
</evidence>
<dbReference type="RefSeq" id="WP_278316503.1">
    <property type="nucleotide sequence ID" value="NZ_CP121464.1"/>
</dbReference>
<dbReference type="EMBL" id="CP121464">
    <property type="protein sequence ID" value="WFR78169.1"/>
    <property type="molecule type" value="Genomic_DNA"/>
</dbReference>
<organism evidence="1 2">
    <name type="scientific">Janthinobacterium rivuli</name>
    <dbReference type="NCBI Taxonomy" id="2751478"/>
    <lineage>
        <taxon>Bacteria</taxon>
        <taxon>Pseudomonadati</taxon>
        <taxon>Pseudomonadota</taxon>
        <taxon>Betaproteobacteria</taxon>
        <taxon>Burkholderiales</taxon>
        <taxon>Oxalobacteraceae</taxon>
        <taxon>Janthinobacterium</taxon>
    </lineage>
</organism>
<reference evidence="1 2" key="1">
    <citation type="submission" date="2023-04" db="EMBL/GenBank/DDBJ databases">
        <title>Nanopore sequencing of Janthinobacterium from water.</title>
        <authorList>
            <person name="Ciuchcinski K."/>
            <person name="Rokowska A."/>
            <person name="Dziewit L."/>
        </authorList>
    </citation>
    <scope>NUCLEOTIDE SEQUENCE [LARGE SCALE GENOMIC DNA]</scope>
    <source>
        <strain evidence="1 2">DEMB2</strain>
    </source>
</reference>
<keyword evidence="2" id="KW-1185">Reference proteome</keyword>
<proteinExistence type="predicted"/>
<sequence>MKRRQFMHNISIDTLSVIARQCIALTCLQRFCLQHALDHPALSAFTGHVWKVAQLAPGDFAAWECGFAALAVNGMGDPWPDDIRMAIPGHLLGTLEELVQHVLETSACSWYGDDLPASRRQLEAVLAICARHDVAVPQLAHYAQHDAALRGGWGPVLSDEEVRAWQALI</sequence>
<protein>
    <recommendedName>
        <fullName evidence="3">DUF416 family protein</fullName>
    </recommendedName>
</protein>
<evidence type="ECO:0000313" key="2">
    <source>
        <dbReference type="Proteomes" id="UP001219584"/>
    </source>
</evidence>
<dbReference type="Proteomes" id="UP001219584">
    <property type="component" value="Chromosome"/>
</dbReference>
<evidence type="ECO:0000313" key="1">
    <source>
        <dbReference type="EMBL" id="WFR78169.1"/>
    </source>
</evidence>
<gene>
    <name evidence="1" type="ORF">P9875_21005</name>
</gene>
<accession>A0ABY8HZV9</accession>